<dbReference type="GO" id="GO:0004040">
    <property type="term" value="F:amidase activity"/>
    <property type="evidence" value="ECO:0007669"/>
    <property type="project" value="InterPro"/>
</dbReference>
<keyword evidence="2" id="KW-0081">Bacteriolytic enzyme</keyword>
<dbReference type="PROSITE" id="PS51782">
    <property type="entry name" value="LYSM"/>
    <property type="match status" value="1"/>
</dbReference>
<dbReference type="InterPro" id="IPR036779">
    <property type="entry name" value="LysM_dom_sf"/>
</dbReference>
<organism evidence="6 7">
    <name type="scientific">Tenacibaculum jejuense</name>
    <dbReference type="NCBI Taxonomy" id="584609"/>
    <lineage>
        <taxon>Bacteria</taxon>
        <taxon>Pseudomonadati</taxon>
        <taxon>Bacteroidota</taxon>
        <taxon>Flavobacteriia</taxon>
        <taxon>Flavobacteriales</taxon>
        <taxon>Flavobacteriaceae</taxon>
        <taxon>Tenacibaculum</taxon>
    </lineage>
</organism>
<dbReference type="Gene3D" id="3.10.350.10">
    <property type="entry name" value="LysM domain"/>
    <property type="match status" value="1"/>
</dbReference>
<protein>
    <recommendedName>
        <fullName evidence="4">Peptidoglycan hydrolase</fullName>
    </recommendedName>
</protein>
<dbReference type="OrthoDB" id="977752at2"/>
<dbReference type="EMBL" id="LT899436">
    <property type="protein sequence ID" value="SNR17188.1"/>
    <property type="molecule type" value="Genomic_DNA"/>
</dbReference>
<evidence type="ECO:0000313" key="6">
    <source>
        <dbReference type="EMBL" id="SNR17188.1"/>
    </source>
</evidence>
<evidence type="ECO:0000259" key="5">
    <source>
        <dbReference type="PROSITE" id="PS51782"/>
    </source>
</evidence>
<dbReference type="Proteomes" id="UP000215214">
    <property type="component" value="Chromosome TJEJU"/>
</dbReference>
<sequence length="281" mass="32605">MKLRFFLLCITIFVLSSCGSKKQIINRTPQKPVVVDDHEIESSTEVPTVTPKKKKKKSYESIVKTTQDYVEKFAPIAVREMYKYKIPASITLAQGILESGSGRSNLAIRSNNHFGIKCHRGWKGKSVTHDDDRIAECFRKYKHPERSYEDHSKFLTSRKRYSKLFRLRITDYKGWAYGLKRAGYATDKKYPQKLIALIKKYDLTKYDRERYKPSTPSTKKTETVIVTQDDDTNTRFFYKVIKGDTLYSIARKFKTSVKSLKLLNGLKDNTLSIGQELILKK</sequence>
<dbReference type="RefSeq" id="WP_095074221.1">
    <property type="nucleotide sequence ID" value="NZ_LT899436.1"/>
</dbReference>
<proteinExistence type="predicted"/>
<dbReference type="SMART" id="SM00257">
    <property type="entry name" value="LysM"/>
    <property type="match status" value="1"/>
</dbReference>
<dbReference type="SUPFAM" id="SSF54106">
    <property type="entry name" value="LysM domain"/>
    <property type="match status" value="1"/>
</dbReference>
<gene>
    <name evidence="6" type="ORF">TJEJU_3544</name>
</gene>
<name>A0A238UF36_9FLAO</name>
<keyword evidence="6" id="KW-0326">Glycosidase</keyword>
<feature type="domain" description="LysM" evidence="5">
    <location>
        <begin position="236"/>
        <end position="279"/>
    </location>
</feature>
<dbReference type="PROSITE" id="PS51257">
    <property type="entry name" value="PROKAR_LIPOPROTEIN"/>
    <property type="match status" value="1"/>
</dbReference>
<dbReference type="PANTHER" id="PTHR33308:SF9">
    <property type="entry name" value="PEPTIDOGLYCAN HYDROLASE FLGJ"/>
    <property type="match status" value="1"/>
</dbReference>
<dbReference type="Pfam" id="PF01476">
    <property type="entry name" value="LysM"/>
    <property type="match status" value="1"/>
</dbReference>
<dbReference type="Pfam" id="PF01832">
    <property type="entry name" value="Glucosaminidase"/>
    <property type="match status" value="1"/>
</dbReference>
<accession>A0A238UF36</accession>
<dbReference type="GO" id="GO:0016798">
    <property type="term" value="F:hydrolase activity, acting on glycosyl bonds"/>
    <property type="evidence" value="ECO:0007669"/>
    <property type="project" value="UniProtKB-KW"/>
</dbReference>
<dbReference type="Gene3D" id="1.10.530.10">
    <property type="match status" value="1"/>
</dbReference>
<keyword evidence="7" id="KW-1185">Reference proteome</keyword>
<evidence type="ECO:0000256" key="2">
    <source>
        <dbReference type="ARBA" id="ARBA00022638"/>
    </source>
</evidence>
<keyword evidence="1" id="KW-0929">Antimicrobial</keyword>
<evidence type="ECO:0000256" key="1">
    <source>
        <dbReference type="ARBA" id="ARBA00022529"/>
    </source>
</evidence>
<dbReference type="InterPro" id="IPR051056">
    <property type="entry name" value="Glycosyl_Hydrolase_73"/>
</dbReference>
<dbReference type="SMART" id="SM00047">
    <property type="entry name" value="LYZ2"/>
    <property type="match status" value="1"/>
</dbReference>
<evidence type="ECO:0000256" key="3">
    <source>
        <dbReference type="ARBA" id="ARBA00022801"/>
    </source>
</evidence>
<reference evidence="6 7" key="1">
    <citation type="submission" date="2017-07" db="EMBL/GenBank/DDBJ databases">
        <authorList>
            <person name="Sun Z.S."/>
            <person name="Albrecht U."/>
            <person name="Echele G."/>
            <person name="Lee C.C."/>
        </authorList>
    </citation>
    <scope>NUCLEOTIDE SEQUENCE [LARGE SCALE GENOMIC DNA]</scope>
    <source>
        <strain evidence="7">type strain: KCTC 22618</strain>
    </source>
</reference>
<dbReference type="GO" id="GO:0031640">
    <property type="term" value="P:killing of cells of another organism"/>
    <property type="evidence" value="ECO:0007669"/>
    <property type="project" value="UniProtKB-KW"/>
</dbReference>
<dbReference type="PANTHER" id="PTHR33308">
    <property type="entry name" value="PEPTIDOGLYCAN HYDROLASE FLGJ"/>
    <property type="match status" value="1"/>
</dbReference>
<dbReference type="AlphaFoldDB" id="A0A238UF36"/>
<evidence type="ECO:0000256" key="4">
    <source>
        <dbReference type="ARBA" id="ARBA00032108"/>
    </source>
</evidence>
<dbReference type="CDD" id="cd00118">
    <property type="entry name" value="LysM"/>
    <property type="match status" value="1"/>
</dbReference>
<dbReference type="InterPro" id="IPR018392">
    <property type="entry name" value="LysM"/>
</dbReference>
<dbReference type="KEGG" id="tje:TJEJU_3544"/>
<dbReference type="GO" id="GO:0042742">
    <property type="term" value="P:defense response to bacterium"/>
    <property type="evidence" value="ECO:0007669"/>
    <property type="project" value="UniProtKB-KW"/>
</dbReference>
<dbReference type="InterPro" id="IPR002901">
    <property type="entry name" value="MGlyc_endo_b_GlcNAc-like_dom"/>
</dbReference>
<evidence type="ECO:0000313" key="7">
    <source>
        <dbReference type="Proteomes" id="UP000215214"/>
    </source>
</evidence>
<keyword evidence="3 6" id="KW-0378">Hydrolase</keyword>